<reference evidence="1 2" key="1">
    <citation type="submission" date="2016-05" db="EMBL/GenBank/DDBJ databases">
        <title>A degradative enzymes factory behind the ericoid mycorrhizal symbiosis.</title>
        <authorList>
            <consortium name="DOE Joint Genome Institute"/>
            <person name="Martino E."/>
            <person name="Morin E."/>
            <person name="Grelet G."/>
            <person name="Kuo A."/>
            <person name="Kohler A."/>
            <person name="Daghino S."/>
            <person name="Barry K."/>
            <person name="Choi C."/>
            <person name="Cichocki N."/>
            <person name="Clum A."/>
            <person name="Copeland A."/>
            <person name="Hainaut M."/>
            <person name="Haridas S."/>
            <person name="Labutti K."/>
            <person name="Lindquist E."/>
            <person name="Lipzen A."/>
            <person name="Khouja H.-R."/>
            <person name="Murat C."/>
            <person name="Ohm R."/>
            <person name="Olson A."/>
            <person name="Spatafora J."/>
            <person name="Veneault-Fourrey C."/>
            <person name="Henrissat B."/>
            <person name="Grigoriev I."/>
            <person name="Martin F."/>
            <person name="Perotto S."/>
        </authorList>
    </citation>
    <scope>NUCLEOTIDE SEQUENCE [LARGE SCALE GENOMIC DNA]</scope>
    <source>
        <strain evidence="1 2">UAMH 7357</strain>
    </source>
</reference>
<evidence type="ECO:0000313" key="1">
    <source>
        <dbReference type="EMBL" id="PMD27503.1"/>
    </source>
</evidence>
<dbReference type="AlphaFoldDB" id="A0A2J6QMK1"/>
<sequence>MFMVSPNQRIFKDPLTVGISKFACRGTSQHATWSQTPSQGRLVNCQVLRLQIFNLAFWKSRSKPPTLHRSIDSQACWRLRNRAARTFQSLALGATLLNGLQYNPSNTIRLLVCPPSLGSQGLLRKCWRHAATSLGFPNLEGKGRSIYQSKVEWLPQPPENMAIYEAGCYSNIERARAILAALPGRKVVTKYCPKNAGRECCDVGEVTPRDLLNRRKILKGFTAGKIKSAVDFVKGVRARANKWA</sequence>
<proteinExistence type="predicted"/>
<name>A0A2J6QMK1_9HELO</name>
<keyword evidence="2" id="KW-1185">Reference proteome</keyword>
<gene>
    <name evidence="1" type="ORF">NA56DRAFT_742823</name>
</gene>
<dbReference type="Proteomes" id="UP000235672">
    <property type="component" value="Unassembled WGS sequence"/>
</dbReference>
<protein>
    <submittedName>
        <fullName evidence="1">Uncharacterized protein</fullName>
    </submittedName>
</protein>
<dbReference type="EMBL" id="KZ613465">
    <property type="protein sequence ID" value="PMD27503.1"/>
    <property type="molecule type" value="Genomic_DNA"/>
</dbReference>
<organism evidence="1 2">
    <name type="scientific">Hyaloscypha hepaticicola</name>
    <dbReference type="NCBI Taxonomy" id="2082293"/>
    <lineage>
        <taxon>Eukaryota</taxon>
        <taxon>Fungi</taxon>
        <taxon>Dikarya</taxon>
        <taxon>Ascomycota</taxon>
        <taxon>Pezizomycotina</taxon>
        <taxon>Leotiomycetes</taxon>
        <taxon>Helotiales</taxon>
        <taxon>Hyaloscyphaceae</taxon>
        <taxon>Hyaloscypha</taxon>
    </lineage>
</organism>
<accession>A0A2J6QMK1</accession>
<evidence type="ECO:0000313" key="2">
    <source>
        <dbReference type="Proteomes" id="UP000235672"/>
    </source>
</evidence>